<name>A0ABQ9H630_9NEOP</name>
<dbReference type="Proteomes" id="UP001159363">
    <property type="component" value="Chromosome 6"/>
</dbReference>
<dbReference type="InterPro" id="IPR036869">
    <property type="entry name" value="J_dom_sf"/>
</dbReference>
<dbReference type="PANTHER" id="PTHR39158:SF1">
    <property type="entry name" value="DNAJ HOMOLOG SUBFAMILY C MEMBER 28"/>
    <property type="match status" value="1"/>
</dbReference>
<dbReference type="InterPro" id="IPR052573">
    <property type="entry name" value="DnaJ_C_subfamily_28"/>
</dbReference>
<evidence type="ECO:0000259" key="1">
    <source>
        <dbReference type="PROSITE" id="PS50076"/>
    </source>
</evidence>
<dbReference type="SMART" id="SM00271">
    <property type="entry name" value="DnaJ"/>
    <property type="match status" value="1"/>
</dbReference>
<evidence type="ECO:0000313" key="2">
    <source>
        <dbReference type="EMBL" id="KAJ8879744.1"/>
    </source>
</evidence>
<dbReference type="Pfam" id="PF00226">
    <property type="entry name" value="DnaJ"/>
    <property type="match status" value="1"/>
</dbReference>
<dbReference type="InterPro" id="IPR018961">
    <property type="entry name" value="DnaJ_homolog_subfam-C_membr-28"/>
</dbReference>
<dbReference type="PRINTS" id="PR00625">
    <property type="entry name" value="JDOMAIN"/>
</dbReference>
<protein>
    <recommendedName>
        <fullName evidence="1">J domain-containing protein</fullName>
    </recommendedName>
</protein>
<accession>A0ABQ9H630</accession>
<dbReference type="SUPFAM" id="SSF46565">
    <property type="entry name" value="Chaperone J-domain"/>
    <property type="match status" value="1"/>
</dbReference>
<evidence type="ECO:0000313" key="3">
    <source>
        <dbReference type="Proteomes" id="UP001159363"/>
    </source>
</evidence>
<keyword evidence="3" id="KW-1185">Reference proteome</keyword>
<dbReference type="Gene3D" id="1.10.287.110">
    <property type="entry name" value="DnaJ domain"/>
    <property type="match status" value="1"/>
</dbReference>
<feature type="domain" description="J" evidence="1">
    <location>
        <begin position="51"/>
        <end position="116"/>
    </location>
</feature>
<comment type="caution">
    <text evidence="2">The sequence shown here is derived from an EMBL/GenBank/DDBJ whole genome shotgun (WGS) entry which is preliminary data.</text>
</comment>
<dbReference type="CDD" id="cd06257">
    <property type="entry name" value="DnaJ"/>
    <property type="match status" value="1"/>
</dbReference>
<sequence>MAQTLYAFLFLGFKNCPASKIKSWSLTKTKVFWNHPCCRNVGGLNNDDDVDCYCILQLSKNCDEETARQAFLKLVKRFHPDSSSPEANAEKFSEIERAYRKLQRKFSDRRWNSDDGIGEYGLYYEETKAKEFDIQHTAPQHRQYLSYGGYGSGNPLQREKQYQKHRAATAINSVYNHRVSKLPHCKDDSIVVKDIREAQKNKIRSEMDRLVEDLIQESMARGEFDNLPGKGKPLPYKNTNPYVDFVTHKMNEVLIENGFTPEWITLQKEIRVELELLRDSLGAKRARLGETPLTSSDVDEWQKILSSHEQMVKKLNSKINTYNLVVPLLTKQMSLVRLDREADIILKTGKTKHDVRPVDGECVSSSSTEPTFLSFLSSIFAG</sequence>
<reference evidence="2 3" key="1">
    <citation type="submission" date="2023-02" db="EMBL/GenBank/DDBJ databases">
        <title>LHISI_Scaffold_Assembly.</title>
        <authorList>
            <person name="Stuart O.P."/>
            <person name="Cleave R."/>
            <person name="Magrath M.J.L."/>
            <person name="Mikheyev A.S."/>
        </authorList>
    </citation>
    <scope>NUCLEOTIDE SEQUENCE [LARGE SCALE GENOMIC DNA]</scope>
    <source>
        <strain evidence="2">Daus_M_001</strain>
        <tissue evidence="2">Leg muscle</tissue>
    </source>
</reference>
<dbReference type="PROSITE" id="PS50076">
    <property type="entry name" value="DNAJ_2"/>
    <property type="match status" value="1"/>
</dbReference>
<dbReference type="PANTHER" id="PTHR39158">
    <property type="entry name" value="OS08G0560600 PROTEIN"/>
    <property type="match status" value="1"/>
</dbReference>
<gene>
    <name evidence="2" type="ORF">PR048_020352</name>
</gene>
<organism evidence="2 3">
    <name type="scientific">Dryococelus australis</name>
    <dbReference type="NCBI Taxonomy" id="614101"/>
    <lineage>
        <taxon>Eukaryota</taxon>
        <taxon>Metazoa</taxon>
        <taxon>Ecdysozoa</taxon>
        <taxon>Arthropoda</taxon>
        <taxon>Hexapoda</taxon>
        <taxon>Insecta</taxon>
        <taxon>Pterygota</taxon>
        <taxon>Neoptera</taxon>
        <taxon>Polyneoptera</taxon>
        <taxon>Phasmatodea</taxon>
        <taxon>Verophasmatodea</taxon>
        <taxon>Anareolatae</taxon>
        <taxon>Phasmatidae</taxon>
        <taxon>Eurycanthinae</taxon>
        <taxon>Dryococelus</taxon>
    </lineage>
</organism>
<dbReference type="EMBL" id="JARBHB010000007">
    <property type="protein sequence ID" value="KAJ8879744.1"/>
    <property type="molecule type" value="Genomic_DNA"/>
</dbReference>
<dbReference type="Pfam" id="PF09350">
    <property type="entry name" value="DJC28_CD"/>
    <property type="match status" value="1"/>
</dbReference>
<dbReference type="InterPro" id="IPR001623">
    <property type="entry name" value="DnaJ_domain"/>
</dbReference>
<proteinExistence type="predicted"/>